<evidence type="ECO:0000313" key="3">
    <source>
        <dbReference type="RefSeq" id="XP_011089083.1"/>
    </source>
</evidence>
<sequence>MTGGGEGKTRIKLFCPSVSKIVQIIACDEQKLDLGSIARAFGLDPNTLKLNGHFISRGVDLVASSVTWKSLIGFFSARGLSTGANDSDALLVDGKLSKVGSKRSHGLDDSGNGTVKTNEQGYHRDSKRPQHVRCRLHSSANDKGSNSGQVDLVGRATGGKELKRKWLLEDLSHLKRTKSDEAVSGLQERKDSCTSPNSGFSCSFISRNMKRTRDEEMLAAYPLKKIR</sequence>
<protein>
    <submittedName>
        <fullName evidence="3">Uncharacterized protein LOC105170146</fullName>
    </submittedName>
</protein>
<dbReference type="InParanoid" id="A0A6I9TRL2"/>
<accession>A0A6I9TRL2</accession>
<dbReference type="Proteomes" id="UP000504604">
    <property type="component" value="Linkage group LG9"/>
</dbReference>
<dbReference type="PANTHER" id="PTHR39104:SF1">
    <property type="entry name" value="AMINO ACID-LIGASE"/>
    <property type="match status" value="1"/>
</dbReference>
<gene>
    <name evidence="3" type="primary">LOC105170146</name>
</gene>
<dbReference type="OrthoDB" id="751983at2759"/>
<keyword evidence="2" id="KW-1185">Reference proteome</keyword>
<evidence type="ECO:0000313" key="2">
    <source>
        <dbReference type="Proteomes" id="UP000504604"/>
    </source>
</evidence>
<dbReference type="FunCoup" id="A0A6I9TRL2">
    <property type="interactions" value="60"/>
</dbReference>
<organism evidence="2 3">
    <name type="scientific">Sesamum indicum</name>
    <name type="common">Oriental sesame</name>
    <name type="synonym">Sesamum orientale</name>
    <dbReference type="NCBI Taxonomy" id="4182"/>
    <lineage>
        <taxon>Eukaryota</taxon>
        <taxon>Viridiplantae</taxon>
        <taxon>Streptophyta</taxon>
        <taxon>Embryophyta</taxon>
        <taxon>Tracheophyta</taxon>
        <taxon>Spermatophyta</taxon>
        <taxon>Magnoliopsida</taxon>
        <taxon>eudicotyledons</taxon>
        <taxon>Gunneridae</taxon>
        <taxon>Pentapetalae</taxon>
        <taxon>asterids</taxon>
        <taxon>lamiids</taxon>
        <taxon>Lamiales</taxon>
        <taxon>Pedaliaceae</taxon>
        <taxon>Sesamum</taxon>
    </lineage>
</organism>
<feature type="region of interest" description="Disordered" evidence="1">
    <location>
        <begin position="102"/>
        <end position="130"/>
    </location>
</feature>
<dbReference type="PANTHER" id="PTHR39104">
    <property type="entry name" value="AMINO ACID-LIGASE"/>
    <property type="match status" value="1"/>
</dbReference>
<evidence type="ECO:0000256" key="1">
    <source>
        <dbReference type="SAM" id="MobiDB-lite"/>
    </source>
</evidence>
<name>A0A6I9TRL2_SESIN</name>
<dbReference type="RefSeq" id="XP_011089083.1">
    <property type="nucleotide sequence ID" value="XM_011090781.2"/>
</dbReference>
<dbReference type="GeneID" id="105170146"/>
<dbReference type="AlphaFoldDB" id="A0A6I9TRL2"/>
<proteinExistence type="predicted"/>
<feature type="compositionally biased region" description="Polar residues" evidence="1">
    <location>
        <begin position="111"/>
        <end position="120"/>
    </location>
</feature>
<reference evidence="3" key="1">
    <citation type="submission" date="2025-08" db="UniProtKB">
        <authorList>
            <consortium name="RefSeq"/>
        </authorList>
    </citation>
    <scope>IDENTIFICATION</scope>
</reference>
<dbReference type="KEGG" id="sind:105170146"/>